<accession>A0A5N6VIJ8</accession>
<name>A0A5N6VIJ8_9EURO</name>
<feature type="signal peptide" evidence="1">
    <location>
        <begin position="1"/>
        <end position="28"/>
    </location>
</feature>
<evidence type="ECO:0000256" key="1">
    <source>
        <dbReference type="SAM" id="SignalP"/>
    </source>
</evidence>
<reference evidence="3" key="1">
    <citation type="submission" date="2019-04" db="EMBL/GenBank/DDBJ databases">
        <title>Friends and foes A comparative genomics studyof 23 Aspergillus species from section Flavi.</title>
        <authorList>
            <consortium name="DOE Joint Genome Institute"/>
            <person name="Kjaerbolling I."/>
            <person name="Vesth T."/>
            <person name="Frisvad J.C."/>
            <person name="Nybo J.L."/>
            <person name="Theobald S."/>
            <person name="Kildgaard S."/>
            <person name="Isbrandt T."/>
            <person name="Kuo A."/>
            <person name="Sato A."/>
            <person name="Lyhne E.K."/>
            <person name="Kogle M.E."/>
            <person name="Wiebenga A."/>
            <person name="Kun R.S."/>
            <person name="Lubbers R.J."/>
            <person name="Makela M.R."/>
            <person name="Barry K."/>
            <person name="Chovatia M."/>
            <person name="Clum A."/>
            <person name="Daum C."/>
            <person name="Haridas S."/>
            <person name="He G."/>
            <person name="LaButti K."/>
            <person name="Lipzen A."/>
            <person name="Mondo S."/>
            <person name="Riley R."/>
            <person name="Salamov A."/>
            <person name="Simmons B.A."/>
            <person name="Magnuson J.K."/>
            <person name="Henrissat B."/>
            <person name="Mortensen U.H."/>
            <person name="Larsen T.O."/>
            <person name="Devries R.P."/>
            <person name="Grigoriev I.V."/>
            <person name="Machida M."/>
            <person name="Baker S.E."/>
            <person name="Andersen M.R."/>
        </authorList>
    </citation>
    <scope>NUCLEOTIDE SEQUENCE [LARGE SCALE GENOMIC DNA]</scope>
    <source>
        <strain evidence="3">CBS 130015</strain>
    </source>
</reference>
<keyword evidence="1" id="KW-0732">Signal</keyword>
<evidence type="ECO:0000313" key="2">
    <source>
        <dbReference type="EMBL" id="KAE8308334.1"/>
    </source>
</evidence>
<sequence>MMSNAMMITLWQSVTKFLWPLTIPTSHAQPLVPNRIPPERVTIRTSTITMQNQN</sequence>
<organism evidence="2 3">
    <name type="scientific">Aspergillus transmontanensis</name>
    <dbReference type="NCBI Taxonomy" id="1034304"/>
    <lineage>
        <taxon>Eukaryota</taxon>
        <taxon>Fungi</taxon>
        <taxon>Dikarya</taxon>
        <taxon>Ascomycota</taxon>
        <taxon>Pezizomycotina</taxon>
        <taxon>Eurotiomycetes</taxon>
        <taxon>Eurotiomycetidae</taxon>
        <taxon>Eurotiales</taxon>
        <taxon>Aspergillaceae</taxon>
        <taxon>Aspergillus</taxon>
        <taxon>Aspergillus subgen. Circumdati</taxon>
    </lineage>
</organism>
<dbReference type="AlphaFoldDB" id="A0A5N6VIJ8"/>
<dbReference type="Proteomes" id="UP000325433">
    <property type="component" value="Unassembled WGS sequence"/>
</dbReference>
<feature type="chain" id="PRO_5024871328" evidence="1">
    <location>
        <begin position="29"/>
        <end position="54"/>
    </location>
</feature>
<gene>
    <name evidence="2" type="ORF">BDV41DRAFT_551903</name>
</gene>
<proteinExistence type="predicted"/>
<dbReference type="EMBL" id="ML738386">
    <property type="protein sequence ID" value="KAE8308334.1"/>
    <property type="molecule type" value="Genomic_DNA"/>
</dbReference>
<evidence type="ECO:0000313" key="3">
    <source>
        <dbReference type="Proteomes" id="UP000325433"/>
    </source>
</evidence>
<protein>
    <submittedName>
        <fullName evidence="2">Uncharacterized protein</fullName>
    </submittedName>
</protein>
<keyword evidence="3" id="KW-1185">Reference proteome</keyword>